<dbReference type="Proteomes" id="UP000601435">
    <property type="component" value="Unassembled WGS sequence"/>
</dbReference>
<feature type="non-terminal residue" evidence="1">
    <location>
        <position position="461"/>
    </location>
</feature>
<evidence type="ECO:0000313" key="1">
    <source>
        <dbReference type="EMBL" id="CAE7215214.1"/>
    </source>
</evidence>
<dbReference type="Gene3D" id="3.40.50.150">
    <property type="entry name" value="Vaccinia Virus protein VP39"/>
    <property type="match status" value="1"/>
</dbReference>
<sequence>ELESTRLFLQAVDKYVAEPLYQANSWLNAQGGIACISSGCAAALGVGSCDQATLLAALARSKEILSKAQDALDSDFGELCRRHGGFRRSQNVGLGAPSEVATTALAAAQESLSTLEADLLAGGACTAVLGPVLYTNLELSKIGLEKVSVMDHQVTLEVAAGRGPLADVPLRHRVDLGLHHTEILVGLLRTLLPQALRAGRQELVMVEVGTGKAASTVHVLKTVKQARIFTIDPWMEQNRSKAARGALGIQAAAEAEARRSLEPWSSRVSILQMTADEAAKVLADSAFDLVFLDGGPVRELNVPIFRPKVRKGGILCGHDLPHSPDYVQVILQHVPPGQTLDVGPALEYARLPARAYRLLPEEQTTAAMSRGRMGANTMEEQAWMMPWTEDSSEHVNFDFAMSDGYYMPQELSEGPDYAFGHGEESGMDAERAHGGQVVQLNLEQSVGEAGPIMIPDFSEMS</sequence>
<gene>
    <name evidence="1" type="ORF">SNEC2469_LOCUS2430</name>
</gene>
<proteinExistence type="predicted"/>
<protein>
    <submittedName>
        <fullName evidence="1">Uncharacterized protein</fullName>
    </submittedName>
</protein>
<dbReference type="SUPFAM" id="SSF53335">
    <property type="entry name" value="S-adenosyl-L-methionine-dependent methyltransferases"/>
    <property type="match status" value="1"/>
</dbReference>
<dbReference type="OrthoDB" id="445195at2759"/>
<keyword evidence="2" id="KW-1185">Reference proteome</keyword>
<dbReference type="InterPro" id="IPR029063">
    <property type="entry name" value="SAM-dependent_MTases_sf"/>
</dbReference>
<reference evidence="1" key="1">
    <citation type="submission" date="2021-02" db="EMBL/GenBank/DDBJ databases">
        <authorList>
            <person name="Dougan E. K."/>
            <person name="Rhodes N."/>
            <person name="Thang M."/>
            <person name="Chan C."/>
        </authorList>
    </citation>
    <scope>NUCLEOTIDE SEQUENCE</scope>
</reference>
<organism evidence="1 2">
    <name type="scientific">Symbiodinium necroappetens</name>
    <dbReference type="NCBI Taxonomy" id="1628268"/>
    <lineage>
        <taxon>Eukaryota</taxon>
        <taxon>Sar</taxon>
        <taxon>Alveolata</taxon>
        <taxon>Dinophyceae</taxon>
        <taxon>Suessiales</taxon>
        <taxon>Symbiodiniaceae</taxon>
        <taxon>Symbiodinium</taxon>
    </lineage>
</organism>
<evidence type="ECO:0000313" key="2">
    <source>
        <dbReference type="Proteomes" id="UP000601435"/>
    </source>
</evidence>
<accession>A0A812JVM4</accession>
<name>A0A812JVM4_9DINO</name>
<dbReference type="EMBL" id="CAJNJA010006768">
    <property type="protein sequence ID" value="CAE7215214.1"/>
    <property type="molecule type" value="Genomic_DNA"/>
</dbReference>
<comment type="caution">
    <text evidence="1">The sequence shown here is derived from an EMBL/GenBank/DDBJ whole genome shotgun (WGS) entry which is preliminary data.</text>
</comment>
<feature type="non-terminal residue" evidence="1">
    <location>
        <position position="1"/>
    </location>
</feature>
<dbReference type="Pfam" id="PF13578">
    <property type="entry name" value="Methyltransf_24"/>
    <property type="match status" value="1"/>
</dbReference>
<dbReference type="AlphaFoldDB" id="A0A812JVM4"/>